<proteinExistence type="predicted"/>
<evidence type="ECO:0000256" key="1">
    <source>
        <dbReference type="SAM" id="MobiDB-lite"/>
    </source>
</evidence>
<sequence>MKRRTLPAVAAFASAAALLLSACGSDDESPKEKDPIAGAETGDGKSASPSASASKGTERPSVSLPGDVKNVFQNWKDTDAVSDAVLNDTRERINATDAAITNNDPESPAVPFYYEGKALLDAAKWITGYTGDNYTFTGTTRYFLPSVTKNGGTKASVSYCSDETKVFDKDRKTEKLDKSTPSDDSYVYYKAQLVKNEAGIWQTTQLASERGNKTCTP</sequence>
<dbReference type="EMBL" id="JAAWWP010000018">
    <property type="protein sequence ID" value="NKI44336.1"/>
    <property type="molecule type" value="Genomic_DNA"/>
</dbReference>
<dbReference type="PROSITE" id="PS51257">
    <property type="entry name" value="PROKAR_LIPOPROTEIN"/>
    <property type="match status" value="1"/>
</dbReference>
<name>A0ABX1H7L0_9ACTN</name>
<feature type="chain" id="PRO_5046010943" description="Lipoprotein" evidence="2">
    <location>
        <begin position="23"/>
        <end position="217"/>
    </location>
</feature>
<keyword evidence="2" id="KW-0732">Signal</keyword>
<comment type="caution">
    <text evidence="3">The sequence shown here is derived from an EMBL/GenBank/DDBJ whole genome shotgun (WGS) entry which is preliminary data.</text>
</comment>
<evidence type="ECO:0000313" key="4">
    <source>
        <dbReference type="Proteomes" id="UP000772196"/>
    </source>
</evidence>
<keyword evidence="4" id="KW-1185">Reference proteome</keyword>
<dbReference type="RefSeq" id="WP_168542496.1">
    <property type="nucleotide sequence ID" value="NZ_JAAWWP010000018.1"/>
</dbReference>
<feature type="signal peptide" evidence="2">
    <location>
        <begin position="1"/>
        <end position="22"/>
    </location>
</feature>
<dbReference type="Proteomes" id="UP000772196">
    <property type="component" value="Unassembled WGS sequence"/>
</dbReference>
<evidence type="ECO:0000256" key="2">
    <source>
        <dbReference type="SAM" id="SignalP"/>
    </source>
</evidence>
<gene>
    <name evidence="3" type="ORF">HFV08_24440</name>
</gene>
<reference evidence="3 4" key="1">
    <citation type="submission" date="2020-04" db="EMBL/GenBank/DDBJ databases">
        <title>Phylogenetic Diversity and Antibacterial Activity against Ralstonia solanacearum of Endophytic Actinomycete Isolated from Moss.</title>
        <authorList>
            <person name="Zhuang X."/>
        </authorList>
    </citation>
    <scope>NUCLEOTIDE SEQUENCE [LARGE SCALE GENOMIC DNA]</scope>
    <source>
        <strain evidence="3 4">LD120</strain>
    </source>
</reference>
<accession>A0ABX1H7L0</accession>
<evidence type="ECO:0008006" key="5">
    <source>
        <dbReference type="Google" id="ProtNLM"/>
    </source>
</evidence>
<protein>
    <recommendedName>
        <fullName evidence="5">Lipoprotein</fullName>
    </recommendedName>
</protein>
<organism evidence="3 4">
    <name type="scientific">Streptomyces physcomitrii</name>
    <dbReference type="NCBI Taxonomy" id="2724184"/>
    <lineage>
        <taxon>Bacteria</taxon>
        <taxon>Bacillati</taxon>
        <taxon>Actinomycetota</taxon>
        <taxon>Actinomycetes</taxon>
        <taxon>Kitasatosporales</taxon>
        <taxon>Streptomycetaceae</taxon>
        <taxon>Streptomyces</taxon>
    </lineage>
</organism>
<feature type="region of interest" description="Disordered" evidence="1">
    <location>
        <begin position="24"/>
        <end position="68"/>
    </location>
</feature>
<evidence type="ECO:0000313" key="3">
    <source>
        <dbReference type="EMBL" id="NKI44336.1"/>
    </source>
</evidence>